<evidence type="ECO:0000256" key="6">
    <source>
        <dbReference type="SAM" id="SignalP"/>
    </source>
</evidence>
<dbReference type="Gene3D" id="1.25.40.20">
    <property type="entry name" value="Ankyrin repeat-containing domain"/>
    <property type="match status" value="1"/>
</dbReference>
<reference evidence="7" key="2">
    <citation type="submission" date="2025-09" db="UniProtKB">
        <authorList>
            <consortium name="Ensembl"/>
        </authorList>
    </citation>
    <scope>IDENTIFICATION</scope>
</reference>
<keyword evidence="3 4" id="KW-0040">ANK repeat</keyword>
<keyword evidence="2" id="KW-0677">Repeat</keyword>
<evidence type="ECO:0000256" key="5">
    <source>
        <dbReference type="SAM" id="MobiDB-lite"/>
    </source>
</evidence>
<protein>
    <submittedName>
        <fullName evidence="7">Uncharacterized protein</fullName>
    </submittedName>
</protein>
<feature type="repeat" description="ANK" evidence="4">
    <location>
        <begin position="6"/>
        <end position="33"/>
    </location>
</feature>
<dbReference type="SUPFAM" id="SSF48403">
    <property type="entry name" value="Ankyrin repeat"/>
    <property type="match status" value="1"/>
</dbReference>
<dbReference type="InterPro" id="IPR036770">
    <property type="entry name" value="Ankyrin_rpt-contain_sf"/>
</dbReference>
<sequence length="246" mass="26847">MLNLLLISAAQLGKLRLVRLLVEGGAQVNERNQRGETPLRGNQSGSSMLRLIQYLLRNQADPSIQDKTVPRGSDVHLHGAGRAGRGGSDPCMEDYPGASALVYAINARDQDTLTVLLHACRARGRDIIIIKHVTGSSSSAGPQTHAVRLRHSLTPGSPCFEVPSAPGASQQASQLPRGEQKEGKRAVASSRCFHEERVQRSDPSLSSCKTGRSRSVTRSSSDRREARRRSICREMSSNKTETMKYH</sequence>
<dbReference type="PROSITE" id="PS50088">
    <property type="entry name" value="ANK_REPEAT"/>
    <property type="match status" value="1"/>
</dbReference>
<evidence type="ECO:0000256" key="4">
    <source>
        <dbReference type="PROSITE-ProRule" id="PRU00023"/>
    </source>
</evidence>
<dbReference type="PANTHER" id="PTHR24156:SF7">
    <property type="entry name" value="ANKYRIN REPEAT DOMAIN-CONTAINING PROTEIN 34B-LIKE"/>
    <property type="match status" value="1"/>
</dbReference>
<organism evidence="7 8">
    <name type="scientific">Sinocyclocheilus anshuiensis</name>
    <dbReference type="NCBI Taxonomy" id="1608454"/>
    <lineage>
        <taxon>Eukaryota</taxon>
        <taxon>Metazoa</taxon>
        <taxon>Chordata</taxon>
        <taxon>Craniata</taxon>
        <taxon>Vertebrata</taxon>
        <taxon>Euteleostomi</taxon>
        <taxon>Actinopterygii</taxon>
        <taxon>Neopterygii</taxon>
        <taxon>Teleostei</taxon>
        <taxon>Ostariophysi</taxon>
        <taxon>Cypriniformes</taxon>
        <taxon>Cyprinidae</taxon>
        <taxon>Cyprininae</taxon>
        <taxon>Sinocyclocheilus</taxon>
    </lineage>
</organism>
<dbReference type="PANTHER" id="PTHR24156">
    <property type="entry name" value="ANK_REP_REGION DOMAIN-CONTAINING PROTEIN"/>
    <property type="match status" value="1"/>
</dbReference>
<feature type="chain" id="PRO_5025627688" evidence="6">
    <location>
        <begin position="21"/>
        <end position="246"/>
    </location>
</feature>
<keyword evidence="6" id="KW-0732">Signal</keyword>
<evidence type="ECO:0000256" key="2">
    <source>
        <dbReference type="ARBA" id="ARBA00022737"/>
    </source>
</evidence>
<proteinExistence type="inferred from homology"/>
<feature type="signal peptide" evidence="6">
    <location>
        <begin position="1"/>
        <end position="20"/>
    </location>
</feature>
<evidence type="ECO:0000256" key="3">
    <source>
        <dbReference type="ARBA" id="ARBA00023043"/>
    </source>
</evidence>
<comment type="similarity">
    <text evidence="1">Belongs to the ANKRD34 family.</text>
</comment>
<dbReference type="InterPro" id="IPR042637">
    <property type="entry name" value="AN34A/B/C"/>
</dbReference>
<evidence type="ECO:0000313" key="8">
    <source>
        <dbReference type="Proteomes" id="UP000472260"/>
    </source>
</evidence>
<dbReference type="Ensembl" id="ENSSANT00000034376.1">
    <property type="protein sequence ID" value="ENSSANP00000032294.1"/>
    <property type="gene ID" value="ENSSANG00000016467.1"/>
</dbReference>
<reference evidence="7" key="1">
    <citation type="submission" date="2025-08" db="UniProtKB">
        <authorList>
            <consortium name="Ensembl"/>
        </authorList>
    </citation>
    <scope>IDENTIFICATION</scope>
</reference>
<name>A0A671MP79_9TELE</name>
<feature type="compositionally biased region" description="Polar residues" evidence="5">
    <location>
        <begin position="201"/>
        <end position="210"/>
    </location>
</feature>
<dbReference type="Proteomes" id="UP000472260">
    <property type="component" value="Unassembled WGS sequence"/>
</dbReference>
<accession>A0A671MP79</accession>
<evidence type="ECO:0000313" key="7">
    <source>
        <dbReference type="Ensembl" id="ENSSANP00000032294.1"/>
    </source>
</evidence>
<dbReference type="InterPro" id="IPR002110">
    <property type="entry name" value="Ankyrin_rpt"/>
</dbReference>
<dbReference type="AlphaFoldDB" id="A0A671MP79"/>
<feature type="region of interest" description="Disordered" evidence="5">
    <location>
        <begin position="154"/>
        <end position="246"/>
    </location>
</feature>
<evidence type="ECO:0000256" key="1">
    <source>
        <dbReference type="ARBA" id="ARBA00010029"/>
    </source>
</evidence>
<keyword evidence="8" id="KW-1185">Reference proteome</keyword>